<comment type="caution">
    <text evidence="1">The sequence shown here is derived from an EMBL/GenBank/DDBJ whole genome shotgun (WGS) entry which is preliminary data.</text>
</comment>
<proteinExistence type="predicted"/>
<evidence type="ECO:0000313" key="1">
    <source>
        <dbReference type="EMBL" id="KAK1411119.1"/>
    </source>
</evidence>
<accession>A0AAD8JWS9</accession>
<organism evidence="1 2">
    <name type="scientific">Tagetes erecta</name>
    <name type="common">African marigold</name>
    <dbReference type="NCBI Taxonomy" id="13708"/>
    <lineage>
        <taxon>Eukaryota</taxon>
        <taxon>Viridiplantae</taxon>
        <taxon>Streptophyta</taxon>
        <taxon>Embryophyta</taxon>
        <taxon>Tracheophyta</taxon>
        <taxon>Spermatophyta</taxon>
        <taxon>Magnoliopsida</taxon>
        <taxon>eudicotyledons</taxon>
        <taxon>Gunneridae</taxon>
        <taxon>Pentapetalae</taxon>
        <taxon>asterids</taxon>
        <taxon>campanulids</taxon>
        <taxon>Asterales</taxon>
        <taxon>Asteraceae</taxon>
        <taxon>Asteroideae</taxon>
        <taxon>Heliantheae alliance</taxon>
        <taxon>Tageteae</taxon>
        <taxon>Tagetes</taxon>
    </lineage>
</organism>
<keyword evidence="2" id="KW-1185">Reference proteome</keyword>
<dbReference type="EMBL" id="JAUHHV010000010">
    <property type="protein sequence ID" value="KAK1411119.1"/>
    <property type="molecule type" value="Genomic_DNA"/>
</dbReference>
<protein>
    <submittedName>
        <fullName evidence="1">Uncharacterized protein</fullName>
    </submittedName>
</protein>
<sequence>MFIICNILFGKVTNIVLLCVSSSRRSQLFISVCLHPLSISSIEHKLLLLGSIHVVYARCWTASNFVLNDDGVDGRAMITMVSKYFLIRAPYRPCMPSMIEI</sequence>
<gene>
    <name evidence="1" type="ORF">QVD17_37663</name>
</gene>
<name>A0AAD8JWS9_TARER</name>
<dbReference type="Proteomes" id="UP001229421">
    <property type="component" value="Unassembled WGS sequence"/>
</dbReference>
<dbReference type="AlphaFoldDB" id="A0AAD8JWS9"/>
<reference evidence="1" key="1">
    <citation type="journal article" date="2023" name="bioRxiv">
        <title>Improved chromosome-level genome assembly for marigold (Tagetes erecta).</title>
        <authorList>
            <person name="Jiang F."/>
            <person name="Yuan L."/>
            <person name="Wang S."/>
            <person name="Wang H."/>
            <person name="Xu D."/>
            <person name="Wang A."/>
            <person name="Fan W."/>
        </authorList>
    </citation>
    <scope>NUCLEOTIDE SEQUENCE</scope>
    <source>
        <strain evidence="1">WSJ</strain>
        <tissue evidence="1">Leaf</tissue>
    </source>
</reference>
<evidence type="ECO:0000313" key="2">
    <source>
        <dbReference type="Proteomes" id="UP001229421"/>
    </source>
</evidence>